<comment type="caution">
    <text evidence="2">The sequence shown here is derived from an EMBL/GenBank/DDBJ whole genome shotgun (WGS) entry which is preliminary data.</text>
</comment>
<proteinExistence type="predicted"/>
<evidence type="ECO:0000313" key="2">
    <source>
        <dbReference type="EMBL" id="MBB6551554.1"/>
    </source>
</evidence>
<dbReference type="Proteomes" id="UP000565579">
    <property type="component" value="Unassembled WGS sequence"/>
</dbReference>
<dbReference type="AlphaFoldDB" id="A0A7X0NY46"/>
<sequence>MCAEESCSRADAGAGVERAGTGLEDVIRSMPRWR</sequence>
<organism evidence="2 3">
    <name type="scientific">Nonomuraea rubra</name>
    <dbReference type="NCBI Taxonomy" id="46180"/>
    <lineage>
        <taxon>Bacteria</taxon>
        <taxon>Bacillati</taxon>
        <taxon>Actinomycetota</taxon>
        <taxon>Actinomycetes</taxon>
        <taxon>Streptosporangiales</taxon>
        <taxon>Streptosporangiaceae</taxon>
        <taxon>Nonomuraea</taxon>
    </lineage>
</organism>
<protein>
    <submittedName>
        <fullName evidence="2">Uncharacterized protein</fullName>
    </submittedName>
</protein>
<keyword evidence="3" id="KW-1185">Reference proteome</keyword>
<evidence type="ECO:0000256" key="1">
    <source>
        <dbReference type="SAM" id="MobiDB-lite"/>
    </source>
</evidence>
<reference evidence="2 3" key="1">
    <citation type="submission" date="2020-08" db="EMBL/GenBank/DDBJ databases">
        <title>Sequencing the genomes of 1000 actinobacteria strains.</title>
        <authorList>
            <person name="Klenk H.-P."/>
        </authorList>
    </citation>
    <scope>NUCLEOTIDE SEQUENCE [LARGE SCALE GENOMIC DNA]</scope>
    <source>
        <strain evidence="2 3">DSM 43768</strain>
    </source>
</reference>
<accession>A0A7X0NY46</accession>
<evidence type="ECO:0000313" key="3">
    <source>
        <dbReference type="Proteomes" id="UP000565579"/>
    </source>
</evidence>
<dbReference type="EMBL" id="JACHMI010000001">
    <property type="protein sequence ID" value="MBB6551554.1"/>
    <property type="molecule type" value="Genomic_DNA"/>
</dbReference>
<feature type="region of interest" description="Disordered" evidence="1">
    <location>
        <begin position="1"/>
        <end position="34"/>
    </location>
</feature>
<gene>
    <name evidence="2" type="ORF">HD593_006349</name>
</gene>
<name>A0A7X0NY46_9ACTN</name>